<comment type="pathway">
    <text evidence="3">Carbohydrate biosynthesis; dTDP-L-rhamnose biosynthesis.</text>
</comment>
<comment type="catalytic activity">
    <reaction evidence="3">
        <text>dTDP-4-dehydro-6-deoxy-alpha-D-glucose = dTDP-4-dehydro-beta-L-rhamnose</text>
        <dbReference type="Rhea" id="RHEA:16969"/>
        <dbReference type="ChEBI" id="CHEBI:57649"/>
        <dbReference type="ChEBI" id="CHEBI:62830"/>
        <dbReference type="EC" id="5.1.3.13"/>
    </reaction>
</comment>
<name>A0A7W8FWR8_9FIRM</name>
<keyword evidence="5" id="KW-1185">Reference proteome</keyword>
<organism evidence="4 5">
    <name type="scientific">Catenisphaera adipataccumulans</name>
    <dbReference type="NCBI Taxonomy" id="700500"/>
    <lineage>
        <taxon>Bacteria</taxon>
        <taxon>Bacillati</taxon>
        <taxon>Bacillota</taxon>
        <taxon>Erysipelotrichia</taxon>
        <taxon>Erysipelotrichales</taxon>
        <taxon>Erysipelotrichaceae</taxon>
        <taxon>Catenisphaera</taxon>
    </lineage>
</organism>
<keyword evidence="3 4" id="KW-0413">Isomerase</keyword>
<dbReference type="Proteomes" id="UP000539953">
    <property type="component" value="Unassembled WGS sequence"/>
</dbReference>
<dbReference type="Gene3D" id="2.60.120.10">
    <property type="entry name" value="Jelly Rolls"/>
    <property type="match status" value="1"/>
</dbReference>
<evidence type="ECO:0000256" key="1">
    <source>
        <dbReference type="PIRSR" id="PIRSR600888-1"/>
    </source>
</evidence>
<evidence type="ECO:0000313" key="4">
    <source>
        <dbReference type="EMBL" id="MBB5182890.1"/>
    </source>
</evidence>
<evidence type="ECO:0000256" key="2">
    <source>
        <dbReference type="PIRSR" id="PIRSR600888-3"/>
    </source>
</evidence>
<accession>A0A7W8FWR8</accession>
<dbReference type="AlphaFoldDB" id="A0A7W8FWR8"/>
<evidence type="ECO:0000256" key="3">
    <source>
        <dbReference type="RuleBase" id="RU364069"/>
    </source>
</evidence>
<comment type="function">
    <text evidence="3">Catalyzes the epimerization of the C3' and C5'positions of dTDP-6-deoxy-D-xylo-4-hexulose, forming dTDP-6-deoxy-L-lyxo-4-hexulose.</text>
</comment>
<feature type="active site" description="Proton donor" evidence="1">
    <location>
        <position position="132"/>
    </location>
</feature>
<dbReference type="GO" id="GO:0005829">
    <property type="term" value="C:cytosol"/>
    <property type="evidence" value="ECO:0007669"/>
    <property type="project" value="TreeGrafter"/>
</dbReference>
<dbReference type="UniPathway" id="UPA00124"/>
<dbReference type="InterPro" id="IPR000888">
    <property type="entry name" value="RmlC-like"/>
</dbReference>
<dbReference type="RefSeq" id="WP_183327998.1">
    <property type="nucleotide sequence ID" value="NZ_JACHHK010000003.1"/>
</dbReference>
<dbReference type="GO" id="GO:0008830">
    <property type="term" value="F:dTDP-4-dehydrorhamnose 3,5-epimerase activity"/>
    <property type="evidence" value="ECO:0007669"/>
    <property type="project" value="UniProtKB-UniRule"/>
</dbReference>
<evidence type="ECO:0000313" key="5">
    <source>
        <dbReference type="Proteomes" id="UP000539953"/>
    </source>
</evidence>
<gene>
    <name evidence="4" type="ORF">HNQ47_000910</name>
</gene>
<proteinExistence type="inferred from homology"/>
<dbReference type="GO" id="GO:0019305">
    <property type="term" value="P:dTDP-rhamnose biosynthetic process"/>
    <property type="evidence" value="ECO:0007669"/>
    <property type="project" value="UniProtKB-UniRule"/>
</dbReference>
<dbReference type="SUPFAM" id="SSF51182">
    <property type="entry name" value="RmlC-like cupins"/>
    <property type="match status" value="1"/>
</dbReference>
<dbReference type="InterPro" id="IPR014710">
    <property type="entry name" value="RmlC-like_jellyroll"/>
</dbReference>
<comment type="similarity">
    <text evidence="3">Belongs to the dTDP-4-dehydrorhamnose 3,5-epimerase family.</text>
</comment>
<feature type="active site" description="Proton acceptor" evidence="1">
    <location>
        <position position="62"/>
    </location>
</feature>
<dbReference type="EC" id="5.1.3.13" evidence="3"/>
<dbReference type="CDD" id="cd00438">
    <property type="entry name" value="cupin_RmlC"/>
    <property type="match status" value="1"/>
</dbReference>
<feature type="site" description="Participates in a stacking interaction with the thymidine ring of dTDP-4-oxo-6-deoxyglucose" evidence="2">
    <location>
        <position position="138"/>
    </location>
</feature>
<dbReference type="PANTHER" id="PTHR21047:SF2">
    <property type="entry name" value="THYMIDINE DIPHOSPHO-4-KETO-RHAMNOSE 3,5-EPIMERASE"/>
    <property type="match status" value="1"/>
</dbReference>
<sequence length="191" mass="21601">MKVTETKIPGVLIVEPDVFGDHRGFFMETYNKQKYEKLGITVDFVQDNMSFSAKKGTLRGLHWQNAPMAQSKLVSCAAGKVIDVAVDIRKGSPTYAQWVSVELSAENKKQFFIPQGFAHGFLTLTDNVEFRYKVDNFYSKEHDRGIRYDDPTINVDWGGLLNGIEPVLSEKDTTGPTLENADCNFTYEAFR</sequence>
<comment type="caution">
    <text evidence="4">The sequence shown here is derived from an EMBL/GenBank/DDBJ whole genome shotgun (WGS) entry which is preliminary data.</text>
</comment>
<dbReference type="EMBL" id="JACHHK010000003">
    <property type="protein sequence ID" value="MBB5182890.1"/>
    <property type="molecule type" value="Genomic_DNA"/>
</dbReference>
<dbReference type="GO" id="GO:0000271">
    <property type="term" value="P:polysaccharide biosynthetic process"/>
    <property type="evidence" value="ECO:0007669"/>
    <property type="project" value="TreeGrafter"/>
</dbReference>
<dbReference type="PANTHER" id="PTHR21047">
    <property type="entry name" value="DTDP-6-DEOXY-D-GLUCOSE-3,5 EPIMERASE"/>
    <property type="match status" value="1"/>
</dbReference>
<dbReference type="Pfam" id="PF00908">
    <property type="entry name" value="dTDP_sugar_isom"/>
    <property type="match status" value="1"/>
</dbReference>
<comment type="subunit">
    <text evidence="3">Homodimer.</text>
</comment>
<dbReference type="NCBIfam" id="TIGR01221">
    <property type="entry name" value="rmlC"/>
    <property type="match status" value="1"/>
</dbReference>
<reference evidence="4 5" key="1">
    <citation type="submission" date="2020-08" db="EMBL/GenBank/DDBJ databases">
        <title>Genomic Encyclopedia of Type Strains, Phase IV (KMG-IV): sequencing the most valuable type-strain genomes for metagenomic binning, comparative biology and taxonomic classification.</title>
        <authorList>
            <person name="Goeker M."/>
        </authorList>
    </citation>
    <scope>NUCLEOTIDE SEQUENCE [LARGE SCALE GENOMIC DNA]</scope>
    <source>
        <strain evidence="4 5">DSM 25799</strain>
    </source>
</reference>
<dbReference type="InterPro" id="IPR011051">
    <property type="entry name" value="RmlC_Cupin_sf"/>
</dbReference>
<protein>
    <recommendedName>
        <fullName evidence="3">dTDP-4-dehydrorhamnose 3,5-epimerase</fullName>
        <ecNumber evidence="3">5.1.3.13</ecNumber>
    </recommendedName>
    <alternativeName>
        <fullName evidence="3">Thymidine diphospho-4-keto-rhamnose 3,5-epimerase</fullName>
    </alternativeName>
</protein>